<protein>
    <submittedName>
        <fullName evidence="2">Uncharacterized protein</fullName>
    </submittedName>
</protein>
<proteinExistence type="predicted"/>
<dbReference type="Proteomes" id="UP000063991">
    <property type="component" value="Chromosome"/>
</dbReference>
<evidence type="ECO:0000313" key="3">
    <source>
        <dbReference type="Proteomes" id="UP000063991"/>
    </source>
</evidence>
<keyword evidence="1" id="KW-0472">Membrane</keyword>
<dbReference type="EMBL" id="CP014323">
    <property type="protein sequence ID" value="AMJ98666.1"/>
    <property type="molecule type" value="Genomic_DNA"/>
</dbReference>
<sequence>MIDIAKQIWAILMSYTTEDFKNITSSILSLGALILGVLSYLQARKSLFAPKTTEVFKLQLIEYRRGLEFLNKESFRLEFRHIIVYNLRLLAMDYQIAVGQINVEKRQEVTNTSLGLTVTDEMAQEIKWHGVGVPSIDDWDEHHLGSIQHKSSKLCEVLYLLEQVESSLFINKTIKHAFHDISNEYNKCITKLYKLLHDYKDKIKETISVKENDPIRSYWVTEIDNSFINSSEYIKFNNSLKAAEKLIEDEIKIENIMR</sequence>
<gene>
    <name evidence="2" type="ORF">AVL55_11100</name>
</gene>
<accession>A0A126Q028</accession>
<dbReference type="AlphaFoldDB" id="A0A126Q028"/>
<organism evidence="2 3">
    <name type="scientific">Alteromonas macleodii</name>
    <name type="common">Pseudoalteromonas macleodii</name>
    <dbReference type="NCBI Taxonomy" id="28108"/>
    <lineage>
        <taxon>Bacteria</taxon>
        <taxon>Pseudomonadati</taxon>
        <taxon>Pseudomonadota</taxon>
        <taxon>Gammaproteobacteria</taxon>
        <taxon>Alteromonadales</taxon>
        <taxon>Alteromonadaceae</taxon>
        <taxon>Alteromonas/Salinimonas group</taxon>
        <taxon>Alteromonas</taxon>
    </lineage>
</organism>
<evidence type="ECO:0000313" key="2">
    <source>
        <dbReference type="EMBL" id="AMJ98666.1"/>
    </source>
</evidence>
<dbReference type="RefSeq" id="WP_061095173.1">
    <property type="nucleotide sequence ID" value="NZ_CP014323.1"/>
</dbReference>
<keyword evidence="1" id="KW-1133">Transmembrane helix</keyword>
<dbReference type="OrthoDB" id="9554003at2"/>
<evidence type="ECO:0000256" key="1">
    <source>
        <dbReference type="SAM" id="Phobius"/>
    </source>
</evidence>
<reference evidence="2 3" key="1">
    <citation type="submission" date="2015-12" db="EMBL/GenBank/DDBJ databases">
        <authorList>
            <person name="Shamseldin A."/>
            <person name="Moawad H."/>
            <person name="Abd El-Rahim W.M."/>
            <person name="Sadowsky M.J."/>
        </authorList>
    </citation>
    <scope>NUCLEOTIDE SEQUENCE [LARGE SCALE GENOMIC DNA]</scope>
    <source>
        <strain evidence="2 3">D7</strain>
    </source>
</reference>
<name>A0A126Q028_ALTMA</name>
<feature type="transmembrane region" description="Helical" evidence="1">
    <location>
        <begin position="23"/>
        <end position="41"/>
    </location>
</feature>
<keyword evidence="1" id="KW-0812">Transmembrane</keyword>